<reference evidence="1" key="1">
    <citation type="submission" date="2018-02" db="EMBL/GenBank/DDBJ databases">
        <title>Rhizophora mucronata_Transcriptome.</title>
        <authorList>
            <person name="Meera S.P."/>
            <person name="Sreeshan A."/>
            <person name="Augustine A."/>
        </authorList>
    </citation>
    <scope>NUCLEOTIDE SEQUENCE</scope>
    <source>
        <tissue evidence="1">Leaf</tissue>
    </source>
</reference>
<protein>
    <submittedName>
        <fullName evidence="1">Uncharacterized protein MANES_11G078200</fullName>
    </submittedName>
</protein>
<accession>A0A2P2KZX3</accession>
<dbReference type="EMBL" id="GGEC01030790">
    <property type="protein sequence ID" value="MBX11274.1"/>
    <property type="molecule type" value="Transcribed_RNA"/>
</dbReference>
<evidence type="ECO:0000313" key="1">
    <source>
        <dbReference type="EMBL" id="MBX11274.1"/>
    </source>
</evidence>
<proteinExistence type="predicted"/>
<organism evidence="1">
    <name type="scientific">Rhizophora mucronata</name>
    <name type="common">Asiatic mangrove</name>
    <dbReference type="NCBI Taxonomy" id="61149"/>
    <lineage>
        <taxon>Eukaryota</taxon>
        <taxon>Viridiplantae</taxon>
        <taxon>Streptophyta</taxon>
        <taxon>Embryophyta</taxon>
        <taxon>Tracheophyta</taxon>
        <taxon>Spermatophyta</taxon>
        <taxon>Magnoliopsida</taxon>
        <taxon>eudicotyledons</taxon>
        <taxon>Gunneridae</taxon>
        <taxon>Pentapetalae</taxon>
        <taxon>rosids</taxon>
        <taxon>fabids</taxon>
        <taxon>Malpighiales</taxon>
        <taxon>Rhizophoraceae</taxon>
        <taxon>Rhizophora</taxon>
    </lineage>
</organism>
<dbReference type="AlphaFoldDB" id="A0A2P2KZX3"/>
<name>A0A2P2KZX3_RHIMU</name>
<sequence length="102" mass="11668">MFPSQSILSEIFRVPSNSLPMYSLDSNKQMGMVILYTIITASFIYSQSELVHSSSRFLFIYEWLHLRGRSSNSKPVPVPAPHTLCFETAPTSIYDFCCCLYE</sequence>